<dbReference type="Proteomes" id="UP000308836">
    <property type="component" value="Unassembled WGS sequence"/>
</dbReference>
<gene>
    <name evidence="1" type="ORF">E5336_08310</name>
</gene>
<evidence type="ECO:0000313" key="2">
    <source>
        <dbReference type="Proteomes" id="UP000308836"/>
    </source>
</evidence>
<sequence length="238" mass="26982">MEQAPKIVQVRKLYKIYDMGEEKVYALRDIHLDIRKGEICCIFGPSGSGKSTLLNQLAGLEKPTRGGVKICGQIISRMDENELAAFRQKHSGFIFQSYDLLPHFSALENVALPLMFAGVPLKERNKKAARMLRRVGLQKRMSHYPNQMSGGQQQRVGIARAFINTPEVVFADEPTGNLDSKSTKEVMEMMVAFAREYDQTLILVTHDKDMAAYADHIVTLHDGEIVQEEWKKEEEILI</sequence>
<organism evidence="1 2">
    <name type="scientific">Dubosiella muris</name>
    <dbReference type="NCBI Taxonomy" id="3038133"/>
    <lineage>
        <taxon>Bacteria</taxon>
        <taxon>Bacillati</taxon>
        <taxon>Bacillota</taxon>
        <taxon>Erysipelotrichia</taxon>
        <taxon>Erysipelotrichales</taxon>
        <taxon>Erysipelotrichaceae</taxon>
        <taxon>Dubosiella</taxon>
    </lineage>
</organism>
<proteinExistence type="predicted"/>
<evidence type="ECO:0000313" key="1">
    <source>
        <dbReference type="EMBL" id="TGY65556.1"/>
    </source>
</evidence>
<accession>A0AC61R6E6</accession>
<protein>
    <submittedName>
        <fullName evidence="1">ABC transporter ATP-binding protein</fullName>
    </submittedName>
</protein>
<keyword evidence="1" id="KW-0547">Nucleotide-binding</keyword>
<reference evidence="1" key="1">
    <citation type="submission" date="2019-04" db="EMBL/GenBank/DDBJ databases">
        <title>Microbes associate with the intestines of laboratory mice.</title>
        <authorList>
            <person name="Navarre W."/>
            <person name="Wong E."/>
            <person name="Huang K."/>
            <person name="Tropini C."/>
            <person name="Ng K."/>
            <person name="Yu B."/>
        </authorList>
    </citation>
    <scope>NUCLEOTIDE SEQUENCE</scope>
    <source>
        <strain evidence="1">NM09_H32</strain>
    </source>
</reference>
<dbReference type="EMBL" id="SRYG01000016">
    <property type="protein sequence ID" value="TGY65556.1"/>
    <property type="molecule type" value="Genomic_DNA"/>
</dbReference>
<keyword evidence="2" id="KW-1185">Reference proteome</keyword>
<keyword evidence="1" id="KW-0067">ATP-binding</keyword>
<comment type="caution">
    <text evidence="1">The sequence shown here is derived from an EMBL/GenBank/DDBJ whole genome shotgun (WGS) entry which is preliminary data.</text>
</comment>
<name>A0AC61R6E6_9FIRM</name>